<protein>
    <recommendedName>
        <fullName evidence="1">ASCH domain-containing protein</fullName>
    </recommendedName>
</protein>
<dbReference type="EMBL" id="LNPX01000051">
    <property type="protein sequence ID" value="OEK52143.1"/>
    <property type="molecule type" value="Genomic_DNA"/>
</dbReference>
<reference evidence="3" key="1">
    <citation type="submission" date="2015-11" db="EMBL/GenBank/DDBJ databases">
        <title>Genomic diversity of Staphylococcus saprophyticus strains from urinary tract infections, animal surfaces, and fermented foods.</title>
        <authorList>
            <person name="Wolfe B.E."/>
        </authorList>
    </citation>
    <scope>NUCLEOTIDE SEQUENCE [LARGE SCALE GENOMIC DNA]</scope>
    <source>
        <strain evidence="3">738_7</strain>
    </source>
</reference>
<evidence type="ECO:0000259" key="1">
    <source>
        <dbReference type="SMART" id="SM01022"/>
    </source>
</evidence>
<evidence type="ECO:0000313" key="2">
    <source>
        <dbReference type="EMBL" id="OEK52143.1"/>
    </source>
</evidence>
<dbReference type="PIRSF" id="PIRSF016134">
    <property type="entry name" value="UCP016134"/>
    <property type="match status" value="1"/>
</dbReference>
<dbReference type="Proteomes" id="UP000095464">
    <property type="component" value="Unassembled WGS sequence"/>
</dbReference>
<organism evidence="2 3">
    <name type="scientific">Staphylococcus equorum</name>
    <dbReference type="NCBI Taxonomy" id="246432"/>
    <lineage>
        <taxon>Bacteria</taxon>
        <taxon>Bacillati</taxon>
        <taxon>Bacillota</taxon>
        <taxon>Bacilli</taxon>
        <taxon>Bacillales</taxon>
        <taxon>Staphylococcaceae</taxon>
        <taxon>Staphylococcus</taxon>
    </lineage>
</organism>
<dbReference type="InterPro" id="IPR016645">
    <property type="entry name" value="UCP016134"/>
</dbReference>
<gene>
    <name evidence="2" type="ORF">ASS94_12275</name>
</gene>
<sequence length="114" mass="13025">MEHSMKLNNEPFHLVKNGTKTIEVRLNDEKRQEVQNGDTIIFTNLETDEQVNVVVTETVGFPSFQALINHYTNKEIGAKEEEQLSQKLAAIYQIYSQTDELNYGALAIKMHLAD</sequence>
<evidence type="ECO:0000313" key="3">
    <source>
        <dbReference type="Proteomes" id="UP000095464"/>
    </source>
</evidence>
<comment type="caution">
    <text evidence="2">The sequence shown here is derived from an EMBL/GenBank/DDBJ whole genome shotgun (WGS) entry which is preliminary data.</text>
</comment>
<name>A0AAP7IBN1_9STAP</name>
<dbReference type="SUPFAM" id="SSF88697">
    <property type="entry name" value="PUA domain-like"/>
    <property type="match status" value="1"/>
</dbReference>
<accession>A0AAP7IBN1</accession>
<feature type="domain" description="ASCH" evidence="1">
    <location>
        <begin position="5"/>
        <end position="114"/>
    </location>
</feature>
<dbReference type="InterPro" id="IPR015947">
    <property type="entry name" value="PUA-like_sf"/>
</dbReference>
<dbReference type="SMART" id="SM01022">
    <property type="entry name" value="ASCH"/>
    <property type="match status" value="1"/>
</dbReference>
<dbReference type="AlphaFoldDB" id="A0AAP7IBN1"/>
<dbReference type="Pfam" id="PF04266">
    <property type="entry name" value="ASCH"/>
    <property type="match status" value="1"/>
</dbReference>
<dbReference type="InterPro" id="IPR007374">
    <property type="entry name" value="ASCH_domain"/>
</dbReference>
<dbReference type="Gene3D" id="2.30.130.30">
    <property type="entry name" value="Hypothetical protein"/>
    <property type="match status" value="1"/>
</dbReference>
<proteinExistence type="predicted"/>